<comment type="caution">
    <text evidence="1">The sequence shown here is derived from an EMBL/GenBank/DDBJ whole genome shotgun (WGS) entry which is preliminary data.</text>
</comment>
<organism evidence="1 2">
    <name type="scientific">Dreissena polymorpha</name>
    <name type="common">Zebra mussel</name>
    <name type="synonym">Mytilus polymorpha</name>
    <dbReference type="NCBI Taxonomy" id="45954"/>
    <lineage>
        <taxon>Eukaryota</taxon>
        <taxon>Metazoa</taxon>
        <taxon>Spiralia</taxon>
        <taxon>Lophotrochozoa</taxon>
        <taxon>Mollusca</taxon>
        <taxon>Bivalvia</taxon>
        <taxon>Autobranchia</taxon>
        <taxon>Heteroconchia</taxon>
        <taxon>Euheterodonta</taxon>
        <taxon>Imparidentia</taxon>
        <taxon>Neoheterodontei</taxon>
        <taxon>Myida</taxon>
        <taxon>Dreissenoidea</taxon>
        <taxon>Dreissenidae</taxon>
        <taxon>Dreissena</taxon>
    </lineage>
</organism>
<accession>A0A9D4DZC8</accession>
<reference evidence="1" key="1">
    <citation type="journal article" date="2019" name="bioRxiv">
        <title>The Genome of the Zebra Mussel, Dreissena polymorpha: A Resource for Invasive Species Research.</title>
        <authorList>
            <person name="McCartney M.A."/>
            <person name="Auch B."/>
            <person name="Kono T."/>
            <person name="Mallez S."/>
            <person name="Zhang Y."/>
            <person name="Obille A."/>
            <person name="Becker A."/>
            <person name="Abrahante J.E."/>
            <person name="Garbe J."/>
            <person name="Badalamenti J.P."/>
            <person name="Herman A."/>
            <person name="Mangelson H."/>
            <person name="Liachko I."/>
            <person name="Sullivan S."/>
            <person name="Sone E.D."/>
            <person name="Koren S."/>
            <person name="Silverstein K.A.T."/>
            <person name="Beckman K.B."/>
            <person name="Gohl D.M."/>
        </authorList>
    </citation>
    <scope>NUCLEOTIDE SEQUENCE</scope>
    <source>
        <strain evidence="1">Duluth1</strain>
        <tissue evidence="1">Whole animal</tissue>
    </source>
</reference>
<reference evidence="1" key="2">
    <citation type="submission" date="2020-11" db="EMBL/GenBank/DDBJ databases">
        <authorList>
            <person name="McCartney M.A."/>
            <person name="Auch B."/>
            <person name="Kono T."/>
            <person name="Mallez S."/>
            <person name="Becker A."/>
            <person name="Gohl D.M."/>
            <person name="Silverstein K.A.T."/>
            <person name="Koren S."/>
            <person name="Bechman K.B."/>
            <person name="Herman A."/>
            <person name="Abrahante J.E."/>
            <person name="Garbe J."/>
        </authorList>
    </citation>
    <scope>NUCLEOTIDE SEQUENCE</scope>
    <source>
        <strain evidence="1">Duluth1</strain>
        <tissue evidence="1">Whole animal</tissue>
    </source>
</reference>
<evidence type="ECO:0000313" key="1">
    <source>
        <dbReference type="EMBL" id="KAH3769646.1"/>
    </source>
</evidence>
<evidence type="ECO:0000313" key="2">
    <source>
        <dbReference type="Proteomes" id="UP000828390"/>
    </source>
</evidence>
<dbReference type="Proteomes" id="UP000828390">
    <property type="component" value="Unassembled WGS sequence"/>
</dbReference>
<proteinExistence type="predicted"/>
<sequence>MEFHQHKQPYCNTLSVPHTRLDTAGDRHYSPHQNSLVLEIGHYRKYQILFEGRSSFLKKSFGKIFTYRDSFDPSLVNLHQTVTSREVNVTGRAYCRLERRVMNRDEGGYQLSPIYMRLFTAGNLSGSKPAL</sequence>
<dbReference type="EMBL" id="JAIWYP010000009">
    <property type="protein sequence ID" value="KAH3769646.1"/>
    <property type="molecule type" value="Genomic_DNA"/>
</dbReference>
<gene>
    <name evidence="1" type="ORF">DPMN_170920</name>
</gene>
<dbReference type="AlphaFoldDB" id="A0A9D4DZC8"/>
<protein>
    <submittedName>
        <fullName evidence="1">Uncharacterized protein</fullName>
    </submittedName>
</protein>
<keyword evidence="2" id="KW-1185">Reference proteome</keyword>
<name>A0A9D4DZC8_DREPO</name>